<reference evidence="2" key="3">
    <citation type="submission" date="2016-08" db="EMBL/GenBank/DDBJ databases">
        <title>Sequencing, Assembly and Comparative Genomics of S. aureofaciens ATCC 10762.</title>
        <authorList>
            <person name="Gradnigo J.S."/>
            <person name="Johnson N."/>
            <person name="Somerville G.A."/>
        </authorList>
    </citation>
    <scope>NUCLEOTIDE SEQUENCE [LARGE SCALE GENOMIC DNA]</scope>
    <source>
        <strain evidence="2">ATCC 10762</strain>
    </source>
</reference>
<dbReference type="KEGG" id="kau:B6264_26690"/>
<evidence type="ECO:0000313" key="2">
    <source>
        <dbReference type="EMBL" id="OEV34644.1"/>
    </source>
</evidence>
<reference evidence="3" key="4">
    <citation type="submission" date="2016-08" db="EMBL/GenBank/DDBJ databases">
        <title>Sequencing, assembly and comparative genomics of S. aureofaciens ATCC 10762.</title>
        <authorList>
            <person name="Gradnigo J.S."/>
            <person name="Johnson N."/>
            <person name="Somerville G.A."/>
        </authorList>
    </citation>
    <scope>NUCLEOTIDE SEQUENCE [LARGE SCALE GENOMIC DNA]</scope>
    <source>
        <strain evidence="3">ATCC 10762 / DSM 40127 / CCM 3239 / JCM 4008 / LMG 5968 / NBRC 12843 / NCIMB 8234 / A-377</strain>
    </source>
</reference>
<sequence length="78" mass="8468">MAGRAVLDVLAWDESVTPRRPARVRAALICADYDAGMHGWRAHADNRDLNVAWSPEGQATLVMPWGEPRAGREAASAV</sequence>
<name>A0A1E7N1T3_KITAU</name>
<dbReference type="OrthoDB" id="4194704at2"/>
<accession>A0A1E7N1T3</accession>
<accession>A0A8H9HZY4</accession>
<dbReference type="Proteomes" id="UP000610124">
    <property type="component" value="Unassembled WGS sequence"/>
</dbReference>
<organism evidence="2 3">
    <name type="scientific">Kitasatospora aureofaciens</name>
    <name type="common">Streptomyces aureofaciens</name>
    <dbReference type="NCBI Taxonomy" id="1894"/>
    <lineage>
        <taxon>Bacteria</taxon>
        <taxon>Bacillati</taxon>
        <taxon>Actinomycetota</taxon>
        <taxon>Actinomycetes</taxon>
        <taxon>Kitasatosporales</taxon>
        <taxon>Streptomycetaceae</taxon>
        <taxon>Kitasatospora</taxon>
    </lineage>
</organism>
<dbReference type="RefSeq" id="WP_030554707.1">
    <property type="nucleotide sequence ID" value="NZ_BMUB01000026.1"/>
</dbReference>
<reference evidence="1" key="5">
    <citation type="submission" date="2020-09" db="EMBL/GenBank/DDBJ databases">
        <authorList>
            <person name="Sun Q."/>
            <person name="Ohkuma M."/>
        </authorList>
    </citation>
    <scope>NUCLEOTIDE SEQUENCE</scope>
    <source>
        <strain evidence="1">JCM 4434</strain>
    </source>
</reference>
<evidence type="ECO:0000313" key="1">
    <source>
        <dbReference type="EMBL" id="GGV01789.1"/>
    </source>
</evidence>
<evidence type="ECO:0000313" key="3">
    <source>
        <dbReference type="Proteomes" id="UP000037395"/>
    </source>
</evidence>
<dbReference type="Proteomes" id="UP000037395">
    <property type="component" value="Unassembled WGS sequence"/>
</dbReference>
<dbReference type="EMBL" id="BMUB01000026">
    <property type="protein sequence ID" value="GGV01789.1"/>
    <property type="molecule type" value="Genomic_DNA"/>
</dbReference>
<dbReference type="GeneID" id="97489458"/>
<reference evidence="1" key="1">
    <citation type="journal article" date="2014" name="Int. J. Syst. Evol. Microbiol.">
        <title>Complete genome sequence of Corynebacterium casei LMG S-19264T (=DSM 44701T), isolated from a smear-ripened cheese.</title>
        <authorList>
            <consortium name="US DOE Joint Genome Institute (JGI-PGF)"/>
            <person name="Walter F."/>
            <person name="Albersmeier A."/>
            <person name="Kalinowski J."/>
            <person name="Ruckert C."/>
        </authorList>
    </citation>
    <scope>NUCLEOTIDE SEQUENCE</scope>
    <source>
        <strain evidence="1">JCM 4434</strain>
    </source>
</reference>
<gene>
    <name evidence="1" type="ORF">GCM10010502_65490</name>
    <name evidence="2" type="ORF">HS99_0009100</name>
</gene>
<comment type="caution">
    <text evidence="2">The sequence shown here is derived from an EMBL/GenBank/DDBJ whole genome shotgun (WGS) entry which is preliminary data.</text>
</comment>
<reference evidence="2 3" key="2">
    <citation type="submission" date="2014-07" db="EMBL/GenBank/DDBJ databases">
        <authorList>
            <person name="Zhang J.E."/>
            <person name="Yang H."/>
            <person name="Guo J."/>
            <person name="Deng Z."/>
            <person name="Luo H."/>
            <person name="Luo M."/>
            <person name="Zhao B."/>
        </authorList>
    </citation>
    <scope>NUCLEOTIDE SEQUENCE [LARGE SCALE GENOMIC DNA]</scope>
    <source>
        <strain evidence="2">ATCC 10762</strain>
        <strain evidence="3">ATCC 10762 / DSM 40127 / CCM 3239 / JCM 4008 / LMG 5968 / NBRC 12843 / NCIMB 8234 / A-377</strain>
    </source>
</reference>
<keyword evidence="3" id="KW-1185">Reference proteome</keyword>
<dbReference type="AlphaFoldDB" id="A0A1E7N1T3"/>
<proteinExistence type="predicted"/>
<protein>
    <submittedName>
        <fullName evidence="2">Uncharacterized protein</fullName>
    </submittedName>
</protein>
<dbReference type="EMBL" id="JPRF03000043">
    <property type="protein sequence ID" value="OEV34644.1"/>
    <property type="molecule type" value="Genomic_DNA"/>
</dbReference>